<evidence type="ECO:0000259" key="1">
    <source>
        <dbReference type="Pfam" id="PF14479"/>
    </source>
</evidence>
<comment type="caution">
    <text evidence="2">The sequence shown here is derived from an EMBL/GenBank/DDBJ whole genome shotgun (WGS) entry which is preliminary data.</text>
</comment>
<name>A0ABR1T3Y9_9PEZI</name>
<reference evidence="2 3" key="1">
    <citation type="submission" date="2023-01" db="EMBL/GenBank/DDBJ databases">
        <title>Analysis of 21 Apiospora genomes using comparative genomics revels a genus with tremendous synthesis potential of carbohydrate active enzymes and secondary metabolites.</title>
        <authorList>
            <person name="Sorensen T."/>
        </authorList>
    </citation>
    <scope>NUCLEOTIDE SEQUENCE [LARGE SCALE GENOMIC DNA]</scope>
    <source>
        <strain evidence="2 3">CBS 135458</strain>
    </source>
</reference>
<organism evidence="2 3">
    <name type="scientific">Apiospora phragmitis</name>
    <dbReference type="NCBI Taxonomy" id="2905665"/>
    <lineage>
        <taxon>Eukaryota</taxon>
        <taxon>Fungi</taxon>
        <taxon>Dikarya</taxon>
        <taxon>Ascomycota</taxon>
        <taxon>Pezizomycotina</taxon>
        <taxon>Sordariomycetes</taxon>
        <taxon>Xylariomycetidae</taxon>
        <taxon>Amphisphaeriales</taxon>
        <taxon>Apiosporaceae</taxon>
        <taxon>Apiospora</taxon>
    </lineage>
</organism>
<dbReference type="EMBL" id="JAQQWL010000015">
    <property type="protein sequence ID" value="KAK8041308.1"/>
    <property type="molecule type" value="Genomic_DNA"/>
</dbReference>
<protein>
    <recommendedName>
        <fullName evidence="1">Prion-inhibition and propagation HeLo domain-containing protein</fullName>
    </recommendedName>
</protein>
<dbReference type="InterPro" id="IPR038305">
    <property type="entry name" value="HeLo_sf"/>
</dbReference>
<dbReference type="RefSeq" id="XP_066708853.1">
    <property type="nucleotide sequence ID" value="XM_066865724.1"/>
</dbReference>
<dbReference type="Pfam" id="PF14479">
    <property type="entry name" value="HeLo"/>
    <property type="match status" value="1"/>
</dbReference>
<dbReference type="Gene3D" id="1.20.120.1020">
    <property type="entry name" value="Prion-inhibition and propagation, HeLo domain"/>
    <property type="match status" value="1"/>
</dbReference>
<dbReference type="Proteomes" id="UP001480595">
    <property type="component" value="Unassembled WGS sequence"/>
</dbReference>
<evidence type="ECO:0000313" key="2">
    <source>
        <dbReference type="EMBL" id="KAK8041308.1"/>
    </source>
</evidence>
<evidence type="ECO:0000313" key="3">
    <source>
        <dbReference type="Proteomes" id="UP001480595"/>
    </source>
</evidence>
<sequence length="203" mass="22347">MDACKVVKKYHVAEDANLLAIPGNNVGFVEEGLHDFLKRIKQTKRQAGFLGALRWALKNKSPFEVLLQRLEKCIDALYFATENLDLFEQASLRNAVEIEIESIHDVNVLNSIASSSKSSESNNLISDAASQRITSIRSRQADDNSSALCTFVTADEEQPAQNRLATVQEDSDVAFSGIPEDRTGNYVFLRNVLAGLGTTIVLS</sequence>
<proteinExistence type="predicted"/>
<gene>
    <name evidence="2" type="ORF">PG994_014315</name>
</gene>
<dbReference type="GeneID" id="92098787"/>
<feature type="domain" description="Prion-inhibition and propagation HeLo" evidence="1">
    <location>
        <begin position="37"/>
        <end position="110"/>
    </location>
</feature>
<dbReference type="InterPro" id="IPR029498">
    <property type="entry name" value="HeLo_dom"/>
</dbReference>
<accession>A0ABR1T3Y9</accession>
<keyword evidence="3" id="KW-1185">Reference proteome</keyword>